<proteinExistence type="predicted"/>
<accession>A0A0E0M5Q5</accession>
<name>A0A0E0M5Q5_ORYPU</name>
<keyword evidence="2" id="KW-1185">Reference proteome</keyword>
<dbReference type="Proteomes" id="UP000026962">
    <property type="component" value="Chromosome 10"/>
</dbReference>
<evidence type="ECO:0000313" key="1">
    <source>
        <dbReference type="EnsemblPlants" id="OPUNC10G02670.1"/>
    </source>
</evidence>
<organism evidence="1">
    <name type="scientific">Oryza punctata</name>
    <name type="common">Red rice</name>
    <dbReference type="NCBI Taxonomy" id="4537"/>
    <lineage>
        <taxon>Eukaryota</taxon>
        <taxon>Viridiplantae</taxon>
        <taxon>Streptophyta</taxon>
        <taxon>Embryophyta</taxon>
        <taxon>Tracheophyta</taxon>
        <taxon>Spermatophyta</taxon>
        <taxon>Magnoliopsida</taxon>
        <taxon>Liliopsida</taxon>
        <taxon>Poales</taxon>
        <taxon>Poaceae</taxon>
        <taxon>BOP clade</taxon>
        <taxon>Oryzoideae</taxon>
        <taxon>Oryzeae</taxon>
        <taxon>Oryzinae</taxon>
        <taxon>Oryza</taxon>
    </lineage>
</organism>
<dbReference type="EnsemblPlants" id="OPUNC10G02670.1">
    <property type="protein sequence ID" value="OPUNC10G02670.1"/>
    <property type="gene ID" value="OPUNC10G02670"/>
</dbReference>
<dbReference type="STRING" id="4537.A0A0E0M5Q5"/>
<reference evidence="1" key="2">
    <citation type="submission" date="2018-05" db="EMBL/GenBank/DDBJ databases">
        <title>OpunRS2 (Oryza punctata Reference Sequence Version 2).</title>
        <authorList>
            <person name="Zhang J."/>
            <person name="Kudrna D."/>
            <person name="Lee S."/>
            <person name="Talag J."/>
            <person name="Welchert J."/>
            <person name="Wing R.A."/>
        </authorList>
    </citation>
    <scope>NUCLEOTIDE SEQUENCE [LARGE SCALE GENOMIC DNA]</scope>
</reference>
<evidence type="ECO:0000313" key="2">
    <source>
        <dbReference type="Proteomes" id="UP000026962"/>
    </source>
</evidence>
<dbReference type="AlphaFoldDB" id="A0A0E0M5Q5"/>
<dbReference type="HOGENOM" id="CLU_861617_0_0_1"/>
<protein>
    <submittedName>
        <fullName evidence="1">Uncharacterized protein</fullName>
    </submittedName>
</protein>
<dbReference type="Gramene" id="OPUNC10G02670.1">
    <property type="protein sequence ID" value="OPUNC10G02670.1"/>
    <property type="gene ID" value="OPUNC10G02670"/>
</dbReference>
<sequence>MEVLGRQPCKKEEELSWGSVHPSSAHHLFDEMPSQYEVSEEEILLVMSKEKVFGEMAWAGQQGIDVYKHSCGVSTISIDHLDVNGFIWKAHGIPNASSVIYPYSLFKLGAGNISHVQQVSVGKVPANYNAIQLHDLAGYPLKTRLFGVGRVECQIHWRLALADGKIKRECFYDDERWLDILVLLPLIMATWKVDWSVIPTRDVIQMVCSFCATPNKASKLRPCGTLVKDLEHFLHPKDIKELLMPWDSGGFQSAWGQAEFQEERNVTILTWACLAKCIWASSTNLQAQPRMARKLLQQQYIYSCKGGWERSNRKATAAAGLGG</sequence>
<reference evidence="1" key="1">
    <citation type="submission" date="2015-04" db="UniProtKB">
        <authorList>
            <consortium name="EnsemblPlants"/>
        </authorList>
    </citation>
    <scope>IDENTIFICATION</scope>
</reference>